<gene>
    <name evidence="2" type="ORF">PPNO1_LOCUS2189</name>
</gene>
<organism evidence="2 3">
    <name type="scientific">Parascedosporium putredinis</name>
    <dbReference type="NCBI Taxonomy" id="1442378"/>
    <lineage>
        <taxon>Eukaryota</taxon>
        <taxon>Fungi</taxon>
        <taxon>Dikarya</taxon>
        <taxon>Ascomycota</taxon>
        <taxon>Pezizomycotina</taxon>
        <taxon>Sordariomycetes</taxon>
        <taxon>Hypocreomycetidae</taxon>
        <taxon>Microascales</taxon>
        <taxon>Microascaceae</taxon>
        <taxon>Parascedosporium</taxon>
    </lineage>
</organism>
<dbReference type="Gene3D" id="3.40.710.10">
    <property type="entry name" value="DD-peptidase/beta-lactamase superfamily"/>
    <property type="match status" value="2"/>
</dbReference>
<dbReference type="Pfam" id="PF00144">
    <property type="entry name" value="Beta-lactamase"/>
    <property type="match status" value="1"/>
</dbReference>
<dbReference type="PANTHER" id="PTHR43283">
    <property type="entry name" value="BETA-LACTAMASE-RELATED"/>
    <property type="match status" value="1"/>
</dbReference>
<dbReference type="Proteomes" id="UP000838763">
    <property type="component" value="Unassembled WGS sequence"/>
</dbReference>
<accession>A0A9P1GYY5</accession>
<dbReference type="InterPro" id="IPR012338">
    <property type="entry name" value="Beta-lactam/transpept-like"/>
</dbReference>
<protein>
    <recommendedName>
        <fullName evidence="1">Beta-lactamase-related domain-containing protein</fullName>
    </recommendedName>
</protein>
<reference evidence="2" key="1">
    <citation type="submission" date="2022-11" db="EMBL/GenBank/DDBJ databases">
        <authorList>
            <person name="Scott C."/>
            <person name="Bruce N."/>
        </authorList>
    </citation>
    <scope>NUCLEOTIDE SEQUENCE</scope>
</reference>
<dbReference type="InterPro" id="IPR050789">
    <property type="entry name" value="Diverse_Enzym_Activities"/>
</dbReference>
<sequence>MAPITLGDTAVRDLRALLDNAVSDSQNSLPNATIVLLGDGKHTATELFDYSAAGDDSGIGDIHWMASCTKLITAISCMQLVESGALRLDDPDQIETICPEFKDLQVLQDDGILVDKKSKITLRMLLTHTDWVGIIIQRVSNMTLNEYFDQYVFQPLEIKDVTLVPPQEMVDRLVGMWQREKDGHITRIPQPLARMLDAKQRSGAFQSGGGGIFGNIREYGSGSMSPPSP</sequence>
<evidence type="ECO:0000313" key="2">
    <source>
        <dbReference type="EMBL" id="CAI4212431.1"/>
    </source>
</evidence>
<evidence type="ECO:0000259" key="1">
    <source>
        <dbReference type="Pfam" id="PF00144"/>
    </source>
</evidence>
<keyword evidence="3" id="KW-1185">Reference proteome</keyword>
<dbReference type="PANTHER" id="PTHR43283:SF3">
    <property type="entry name" value="BETA-LACTAMASE FAMILY PROTEIN (AFU_ORTHOLOGUE AFUA_5G07500)"/>
    <property type="match status" value="1"/>
</dbReference>
<dbReference type="AlphaFoldDB" id="A0A9P1GYY5"/>
<dbReference type="InterPro" id="IPR001466">
    <property type="entry name" value="Beta-lactam-related"/>
</dbReference>
<evidence type="ECO:0000313" key="3">
    <source>
        <dbReference type="Proteomes" id="UP000838763"/>
    </source>
</evidence>
<name>A0A9P1GYY5_9PEZI</name>
<dbReference type="SUPFAM" id="SSF56601">
    <property type="entry name" value="beta-lactamase/transpeptidase-like"/>
    <property type="match status" value="1"/>
</dbReference>
<proteinExistence type="predicted"/>
<comment type="caution">
    <text evidence="2">The sequence shown here is derived from an EMBL/GenBank/DDBJ whole genome shotgun (WGS) entry which is preliminary data.</text>
</comment>
<dbReference type="OrthoDB" id="428260at2759"/>
<dbReference type="EMBL" id="CALLCH030000004">
    <property type="protein sequence ID" value="CAI4212431.1"/>
    <property type="molecule type" value="Genomic_DNA"/>
</dbReference>
<feature type="domain" description="Beta-lactamase-related" evidence="1">
    <location>
        <begin position="61"/>
        <end position="129"/>
    </location>
</feature>